<organism evidence="2 3">
    <name type="scientific">Acidiphilium cryptum (strain JF-5)</name>
    <dbReference type="NCBI Taxonomy" id="349163"/>
    <lineage>
        <taxon>Bacteria</taxon>
        <taxon>Pseudomonadati</taxon>
        <taxon>Pseudomonadota</taxon>
        <taxon>Alphaproteobacteria</taxon>
        <taxon>Acetobacterales</taxon>
        <taxon>Acidocellaceae</taxon>
        <taxon>Acidiphilium</taxon>
    </lineage>
</organism>
<evidence type="ECO:0000313" key="2">
    <source>
        <dbReference type="EMBL" id="ABQ31596.1"/>
    </source>
</evidence>
<dbReference type="Gene3D" id="3.90.1300.10">
    <property type="entry name" value="Amidase signature (AS) domain"/>
    <property type="match status" value="1"/>
</dbReference>
<dbReference type="InterPro" id="IPR000120">
    <property type="entry name" value="Amidase"/>
</dbReference>
<name>A5G164_ACICJ</name>
<dbReference type="InterPro" id="IPR023631">
    <property type="entry name" value="Amidase_dom"/>
</dbReference>
<dbReference type="EMBL" id="CP000697">
    <property type="protein sequence ID" value="ABQ31596.1"/>
    <property type="molecule type" value="Genomic_DNA"/>
</dbReference>
<dbReference type="STRING" id="349163.Acry_2402"/>
<evidence type="ECO:0000259" key="1">
    <source>
        <dbReference type="Pfam" id="PF01425"/>
    </source>
</evidence>
<dbReference type="PANTHER" id="PTHR11895">
    <property type="entry name" value="TRANSAMIDASE"/>
    <property type="match status" value="1"/>
</dbReference>
<feature type="domain" description="Amidase" evidence="1">
    <location>
        <begin position="25"/>
        <end position="448"/>
    </location>
</feature>
<accession>A5G164</accession>
<dbReference type="SUPFAM" id="SSF75304">
    <property type="entry name" value="Amidase signature (AS) enzymes"/>
    <property type="match status" value="1"/>
</dbReference>
<dbReference type="GO" id="GO:0003824">
    <property type="term" value="F:catalytic activity"/>
    <property type="evidence" value="ECO:0007669"/>
    <property type="project" value="InterPro"/>
</dbReference>
<reference evidence="2 3" key="1">
    <citation type="submission" date="2007-05" db="EMBL/GenBank/DDBJ databases">
        <title>Complete sequence of chromosome of Acidiphilium cryptum JF-5.</title>
        <authorList>
            <consortium name="US DOE Joint Genome Institute"/>
            <person name="Copeland A."/>
            <person name="Lucas S."/>
            <person name="Lapidus A."/>
            <person name="Barry K."/>
            <person name="Detter J.C."/>
            <person name="Glavina del Rio T."/>
            <person name="Hammon N."/>
            <person name="Israni S."/>
            <person name="Dalin E."/>
            <person name="Tice H."/>
            <person name="Pitluck S."/>
            <person name="Sims D."/>
            <person name="Brettin T."/>
            <person name="Bruce D."/>
            <person name="Han C."/>
            <person name="Schmutz J."/>
            <person name="Larimer F."/>
            <person name="Land M."/>
            <person name="Hauser L."/>
            <person name="Kyrpides N."/>
            <person name="Kim E."/>
            <person name="Magnuson T."/>
            <person name="Richardson P."/>
        </authorList>
    </citation>
    <scope>NUCLEOTIDE SEQUENCE [LARGE SCALE GENOMIC DNA]</scope>
    <source>
        <strain evidence="2 3">JF-5</strain>
    </source>
</reference>
<dbReference type="Proteomes" id="UP000000245">
    <property type="component" value="Chromosome"/>
</dbReference>
<dbReference type="InterPro" id="IPR036928">
    <property type="entry name" value="AS_sf"/>
</dbReference>
<dbReference type="HOGENOM" id="CLU_009600_0_4_5"/>
<sequence>MTEPCDLPATEARRLIGSRKLSPVELTESCIARIERVDHAVNAMVARDFERARAAAHAAEDAVMAGNRLGRLHGLPLGIKDLEDTEGLRTTYGSLMFRDNVPKADQHLVATIRAAGGIVLGKTNTPEFGAGGNTRNLVYGATGNPFDPTKSAAGSSGGSAVALATAMVPLATGSDMGGSLRNPASFCGIVGMRPSPGLFPSEKRLLGPSGLGVLGPMARSAADLALMFDATASHDPRDMLSAPLSTDEAASRAAADLGTLRAAFTPDFGFAPTSRQTRALFADRAARLAPLFASAEDATPDCRHADETFAILRAVNFLASFGATYHTDPDRLGPNVRANVEEGLRYTAADVARALHAQTTLYGAWQRFFATHDVLITPAVTIQPRPWTELFPAEIDGVATKSYYHWLALAYAVTLAGHPSVCMPLGTDADGMPFGVQIIGRRHGDRAVIETAKAIEAMGAAMGPELSRPVPDIESLAAARPIREMAGFLDMG</sequence>
<dbReference type="eggNOG" id="COG0154">
    <property type="taxonomic scope" value="Bacteria"/>
</dbReference>
<dbReference type="PANTHER" id="PTHR11895:SF76">
    <property type="entry name" value="INDOLEACETAMIDE HYDROLASE"/>
    <property type="match status" value="1"/>
</dbReference>
<keyword evidence="3" id="KW-1185">Reference proteome</keyword>
<dbReference type="AlphaFoldDB" id="A5G164"/>
<evidence type="ECO:0000313" key="3">
    <source>
        <dbReference type="Proteomes" id="UP000000245"/>
    </source>
</evidence>
<dbReference type="RefSeq" id="WP_012040030.1">
    <property type="nucleotide sequence ID" value="NC_009484.1"/>
</dbReference>
<proteinExistence type="predicted"/>
<dbReference type="KEGG" id="acr:Acry_2402"/>
<dbReference type="Pfam" id="PF01425">
    <property type="entry name" value="Amidase"/>
    <property type="match status" value="1"/>
</dbReference>
<protein>
    <submittedName>
        <fullName evidence="2">Amidase</fullName>
    </submittedName>
</protein>
<gene>
    <name evidence="2" type="ordered locus">Acry_2402</name>
</gene>